<sequence length="179" mass="20101">MKNKSILFYGIFLLCVSFISNILPGWQIKENAYSLTFKTKGAKGSFRGLTGTIHFDTIRFAESKFDVAVDVKTIDTGIGMKNKHALAEDFFDAEHYPEIRFKSSNVVKSDTAFTVTGLLTIKDISKEISFPFTFDQTGQIGVFKGIFEINRNDFNLLKKGVGELVKVELNVPVIQDTIR</sequence>
<dbReference type="RefSeq" id="WP_090338067.1">
    <property type="nucleotide sequence ID" value="NZ_FNXY01000006.1"/>
</dbReference>
<dbReference type="InterPro" id="IPR007372">
    <property type="entry name" value="Lipid/polyisoprenoid-bd_YceI"/>
</dbReference>
<keyword evidence="1" id="KW-0812">Transmembrane</keyword>
<keyword evidence="4" id="KW-1185">Reference proteome</keyword>
<keyword evidence="1" id="KW-0472">Membrane</keyword>
<reference evidence="3 4" key="1">
    <citation type="submission" date="2016-10" db="EMBL/GenBank/DDBJ databases">
        <authorList>
            <person name="de Groot N.N."/>
        </authorList>
    </citation>
    <scope>NUCLEOTIDE SEQUENCE [LARGE SCALE GENOMIC DNA]</scope>
    <source>
        <strain evidence="3 4">DSM 19938</strain>
    </source>
</reference>
<dbReference type="OrthoDB" id="9811006at2"/>
<dbReference type="Pfam" id="PF04264">
    <property type="entry name" value="YceI"/>
    <property type="match status" value="1"/>
</dbReference>
<feature type="domain" description="Lipid/polyisoprenoid-binding YceI-like" evidence="2">
    <location>
        <begin position="25"/>
        <end position="174"/>
    </location>
</feature>
<dbReference type="EMBL" id="FNXY01000006">
    <property type="protein sequence ID" value="SEJ30071.1"/>
    <property type="molecule type" value="Genomic_DNA"/>
</dbReference>
<dbReference type="SUPFAM" id="SSF101874">
    <property type="entry name" value="YceI-like"/>
    <property type="match status" value="1"/>
</dbReference>
<keyword evidence="1" id="KW-1133">Transmembrane helix</keyword>
<evidence type="ECO:0000313" key="4">
    <source>
        <dbReference type="Proteomes" id="UP000199532"/>
    </source>
</evidence>
<name>A0A1H6XLV9_9BACT</name>
<dbReference type="Gene3D" id="2.40.128.110">
    <property type="entry name" value="Lipid/polyisoprenoid-binding, YceI-like"/>
    <property type="match status" value="1"/>
</dbReference>
<evidence type="ECO:0000313" key="3">
    <source>
        <dbReference type="EMBL" id="SEJ30071.1"/>
    </source>
</evidence>
<dbReference type="Proteomes" id="UP000199532">
    <property type="component" value="Unassembled WGS sequence"/>
</dbReference>
<proteinExistence type="predicted"/>
<dbReference type="AlphaFoldDB" id="A0A1H6XLV9"/>
<gene>
    <name evidence="3" type="ORF">SAMN04487995_4067</name>
</gene>
<protein>
    <submittedName>
        <fullName evidence="3">YceI-like domain-containing protein</fullName>
    </submittedName>
</protein>
<evidence type="ECO:0000256" key="1">
    <source>
        <dbReference type="SAM" id="Phobius"/>
    </source>
</evidence>
<dbReference type="InterPro" id="IPR036761">
    <property type="entry name" value="TTHA0802/YceI-like_sf"/>
</dbReference>
<dbReference type="PANTHER" id="PTHR34406:SF1">
    <property type="entry name" value="PROTEIN YCEI"/>
    <property type="match status" value="1"/>
</dbReference>
<dbReference type="PANTHER" id="PTHR34406">
    <property type="entry name" value="PROTEIN YCEI"/>
    <property type="match status" value="1"/>
</dbReference>
<organism evidence="3 4">
    <name type="scientific">Dyadobacter koreensis</name>
    <dbReference type="NCBI Taxonomy" id="408657"/>
    <lineage>
        <taxon>Bacteria</taxon>
        <taxon>Pseudomonadati</taxon>
        <taxon>Bacteroidota</taxon>
        <taxon>Cytophagia</taxon>
        <taxon>Cytophagales</taxon>
        <taxon>Spirosomataceae</taxon>
        <taxon>Dyadobacter</taxon>
    </lineage>
</organism>
<accession>A0A1H6XLV9</accession>
<evidence type="ECO:0000259" key="2">
    <source>
        <dbReference type="SMART" id="SM00867"/>
    </source>
</evidence>
<dbReference type="SMART" id="SM00867">
    <property type="entry name" value="YceI"/>
    <property type="match status" value="1"/>
</dbReference>
<dbReference type="STRING" id="408657.SAMN04487995_4067"/>
<feature type="transmembrane region" description="Helical" evidence="1">
    <location>
        <begin position="6"/>
        <end position="26"/>
    </location>
</feature>